<dbReference type="InterPro" id="IPR010994">
    <property type="entry name" value="RuvA_2-like"/>
</dbReference>
<evidence type="ECO:0000256" key="4">
    <source>
        <dbReference type="ARBA" id="ARBA00022833"/>
    </source>
</evidence>
<dbReference type="Pfam" id="PF04002">
    <property type="entry name" value="RadC"/>
    <property type="match status" value="1"/>
</dbReference>
<dbReference type="InterPro" id="IPR001405">
    <property type="entry name" value="UPF0758"/>
</dbReference>
<evidence type="ECO:0000256" key="5">
    <source>
        <dbReference type="ARBA" id="ARBA00023049"/>
    </source>
</evidence>
<accession>B3EUD0</accession>
<evidence type="ECO:0000256" key="3">
    <source>
        <dbReference type="ARBA" id="ARBA00022801"/>
    </source>
</evidence>
<dbReference type="InterPro" id="IPR025657">
    <property type="entry name" value="RadC_JAB"/>
</dbReference>
<dbReference type="eggNOG" id="COG2003">
    <property type="taxonomic scope" value="Bacteria"/>
</dbReference>
<dbReference type="PANTHER" id="PTHR30471">
    <property type="entry name" value="DNA REPAIR PROTEIN RADC"/>
    <property type="match status" value="1"/>
</dbReference>
<dbReference type="Gene3D" id="1.10.150.20">
    <property type="entry name" value="5' to 3' exonuclease, C-terminal subdomain"/>
    <property type="match status" value="1"/>
</dbReference>
<dbReference type="CDD" id="cd08071">
    <property type="entry name" value="MPN_DUF2466"/>
    <property type="match status" value="1"/>
</dbReference>
<evidence type="ECO:0000256" key="6">
    <source>
        <dbReference type="RuleBase" id="RU003797"/>
    </source>
</evidence>
<dbReference type="Proteomes" id="UP000001227">
    <property type="component" value="Chromosome"/>
</dbReference>
<organism evidence="8 9">
    <name type="scientific">Amoebophilus asiaticus (strain 5a2)</name>
    <dbReference type="NCBI Taxonomy" id="452471"/>
    <lineage>
        <taxon>Bacteria</taxon>
        <taxon>Pseudomonadati</taxon>
        <taxon>Bacteroidota</taxon>
        <taxon>Cytophagia</taxon>
        <taxon>Cytophagales</taxon>
        <taxon>Amoebophilaceae</taxon>
        <taxon>Candidatus Amoebophilus</taxon>
    </lineage>
</organism>
<keyword evidence="5" id="KW-0482">Metalloprotease</keyword>
<dbReference type="NCBIfam" id="NF000642">
    <property type="entry name" value="PRK00024.1"/>
    <property type="match status" value="1"/>
</dbReference>
<keyword evidence="3" id="KW-0378">Hydrolase</keyword>
<dbReference type="RefSeq" id="WP_012472319.1">
    <property type="nucleotide sequence ID" value="NC_010830.1"/>
</dbReference>
<evidence type="ECO:0000313" key="9">
    <source>
        <dbReference type="Proteomes" id="UP000001227"/>
    </source>
</evidence>
<dbReference type="PANTHER" id="PTHR30471:SF3">
    <property type="entry name" value="UPF0758 PROTEIN YEES-RELATED"/>
    <property type="match status" value="1"/>
</dbReference>
<evidence type="ECO:0000259" key="7">
    <source>
        <dbReference type="PROSITE" id="PS50249"/>
    </source>
</evidence>
<dbReference type="NCBIfam" id="TIGR00608">
    <property type="entry name" value="radc"/>
    <property type="match status" value="1"/>
</dbReference>
<dbReference type="PROSITE" id="PS50249">
    <property type="entry name" value="MPN"/>
    <property type="match status" value="1"/>
</dbReference>
<reference evidence="8 9" key="1">
    <citation type="journal article" date="2010" name="J. Bacteriol.">
        <title>The genome of the amoeba symbiont 'Candidatus Amoebophilus asiaticus' reveals common mechanisms for host cell interaction among amoeba-associated bacteria.</title>
        <authorList>
            <person name="Schmitz-Esser S."/>
            <person name="Tischler P."/>
            <person name="Arnold R."/>
            <person name="Montanaro J."/>
            <person name="Wagner M."/>
            <person name="Rattei T."/>
            <person name="Horn M."/>
        </authorList>
    </citation>
    <scope>NUCLEOTIDE SEQUENCE [LARGE SCALE GENOMIC DNA]</scope>
    <source>
        <strain evidence="8 9">5a2</strain>
    </source>
</reference>
<dbReference type="HOGENOM" id="CLU_073529_0_2_10"/>
<feature type="domain" description="MPN" evidence="7">
    <location>
        <begin position="120"/>
        <end position="242"/>
    </location>
</feature>
<dbReference type="GO" id="GO:0006508">
    <property type="term" value="P:proteolysis"/>
    <property type="evidence" value="ECO:0007669"/>
    <property type="project" value="UniProtKB-KW"/>
</dbReference>
<dbReference type="OrthoDB" id="9804482at2"/>
<sequence length="243" mass="27221">MENNNSNLPSQNTEASYLKIQDWAKEDRPREKLIQKGPSVLSEAELIGILLGSGTKNLSAVGLAQAILKHHNYDLNELAKRSVKELQKFKGIGEAKAVSIVSAMELGRRRKAKEKLQKPRITSSLEAYELMRMELSDKVIEEFWIVTLTRANYVIKKHLISSGGTAQLAVDPKVIFKTAIDHHAASIILVHNHPSNNPKPSELDIQLTERLVKGGKILDIPILDHIIFTEDTYFSFADEHVVI</sequence>
<dbReference type="Pfam" id="PF20582">
    <property type="entry name" value="UPF0758_N"/>
    <property type="match status" value="1"/>
</dbReference>
<evidence type="ECO:0000256" key="1">
    <source>
        <dbReference type="ARBA" id="ARBA00022670"/>
    </source>
</evidence>
<keyword evidence="2" id="KW-0479">Metal-binding</keyword>
<keyword evidence="4" id="KW-0862">Zinc</keyword>
<proteinExistence type="inferred from homology"/>
<dbReference type="InterPro" id="IPR037518">
    <property type="entry name" value="MPN"/>
</dbReference>
<dbReference type="Gene3D" id="3.40.140.10">
    <property type="entry name" value="Cytidine Deaminase, domain 2"/>
    <property type="match status" value="1"/>
</dbReference>
<dbReference type="AlphaFoldDB" id="B3EUD0"/>
<evidence type="ECO:0000256" key="2">
    <source>
        <dbReference type="ARBA" id="ARBA00022723"/>
    </source>
</evidence>
<evidence type="ECO:0000313" key="8">
    <source>
        <dbReference type="EMBL" id="ACE05549.1"/>
    </source>
</evidence>
<keyword evidence="9" id="KW-1185">Reference proteome</keyword>
<comment type="similarity">
    <text evidence="6">Belongs to the UPF0758 family.</text>
</comment>
<name>B3EUD0_AMOA5</name>
<dbReference type="GO" id="GO:0008237">
    <property type="term" value="F:metallopeptidase activity"/>
    <property type="evidence" value="ECO:0007669"/>
    <property type="project" value="UniProtKB-KW"/>
</dbReference>
<protein>
    <submittedName>
        <fullName evidence="8">DNA repair protein RadC</fullName>
    </submittedName>
</protein>
<dbReference type="KEGG" id="aas:Aasi_0101"/>
<dbReference type="SUPFAM" id="SSF47781">
    <property type="entry name" value="RuvA domain 2-like"/>
    <property type="match status" value="1"/>
</dbReference>
<dbReference type="STRING" id="452471.Aasi_0101"/>
<dbReference type="GO" id="GO:0046872">
    <property type="term" value="F:metal ion binding"/>
    <property type="evidence" value="ECO:0007669"/>
    <property type="project" value="UniProtKB-KW"/>
</dbReference>
<dbReference type="EMBL" id="CP001102">
    <property type="protein sequence ID" value="ACE05549.1"/>
    <property type="molecule type" value="Genomic_DNA"/>
</dbReference>
<gene>
    <name evidence="8" type="ordered locus">Aasi_0101</name>
</gene>
<dbReference type="InterPro" id="IPR046778">
    <property type="entry name" value="UPF0758_N"/>
</dbReference>
<keyword evidence="1" id="KW-0645">Protease</keyword>